<dbReference type="EMBL" id="LR796387">
    <property type="protein sequence ID" value="CAB4141093.1"/>
    <property type="molecule type" value="Genomic_DNA"/>
</dbReference>
<accession>A0A6J5M6K7</accession>
<gene>
    <name evidence="1" type="ORF">UFOVP412_2</name>
</gene>
<evidence type="ECO:0000313" key="1">
    <source>
        <dbReference type="EMBL" id="CAB4141093.1"/>
    </source>
</evidence>
<proteinExistence type="predicted"/>
<sequence>MSDLRTAAQQALEALEAMQSYAAAIRARNEK</sequence>
<reference evidence="1" key="1">
    <citation type="submission" date="2020-04" db="EMBL/GenBank/DDBJ databases">
        <authorList>
            <person name="Chiriac C."/>
            <person name="Salcher M."/>
            <person name="Ghai R."/>
            <person name="Kavagutti S V."/>
        </authorList>
    </citation>
    <scope>NUCLEOTIDE SEQUENCE</scope>
</reference>
<protein>
    <submittedName>
        <fullName evidence="1">Uncharacterized protein</fullName>
    </submittedName>
</protein>
<name>A0A6J5M6K7_9CAUD</name>
<organism evidence="1">
    <name type="scientific">uncultured Caudovirales phage</name>
    <dbReference type="NCBI Taxonomy" id="2100421"/>
    <lineage>
        <taxon>Viruses</taxon>
        <taxon>Duplodnaviria</taxon>
        <taxon>Heunggongvirae</taxon>
        <taxon>Uroviricota</taxon>
        <taxon>Caudoviricetes</taxon>
        <taxon>Peduoviridae</taxon>
        <taxon>Maltschvirus</taxon>
        <taxon>Maltschvirus maltsch</taxon>
    </lineage>
</organism>